<name>A0ABU1FND7_9MICO</name>
<proteinExistence type="predicted"/>
<gene>
    <name evidence="1" type="ORF">RH861_12220</name>
</gene>
<evidence type="ECO:0000313" key="2">
    <source>
        <dbReference type="Proteomes" id="UP001260072"/>
    </source>
</evidence>
<protein>
    <recommendedName>
        <fullName evidence="3">Polyketide cyclase / dehydrase and lipid transport</fullName>
    </recommendedName>
</protein>
<accession>A0ABU1FND7</accession>
<sequence length="165" mass="17386">MSHLTDHAHVHPDQLSAVAITSGGVRLIHVAGVAECPSELWRVEFVPAGSAGVGTSPERLRLGIRSTPPRRRGRVRRARVAFEAIIEDPRTREIEVHLECQPAVVVPVLEAVPGFGAGARASRPDAHRRLAPISTLVRAMADAATRTLQTARAAVAGAGPVAATA</sequence>
<evidence type="ECO:0008006" key="3">
    <source>
        <dbReference type="Google" id="ProtNLM"/>
    </source>
</evidence>
<reference evidence="2" key="1">
    <citation type="submission" date="2023-07" db="EMBL/GenBank/DDBJ databases">
        <title>Description of three actinobacteria isolated from air of manufacturing shop in a pharmaceutical factory.</title>
        <authorList>
            <person name="Zhang D.-F."/>
        </authorList>
    </citation>
    <scope>NUCLEOTIDE SEQUENCE [LARGE SCALE GENOMIC DNA]</scope>
    <source>
        <strain evidence="2">CCTCC AB 2011122</strain>
    </source>
</reference>
<dbReference type="EMBL" id="JAVKGS010000003">
    <property type="protein sequence ID" value="MDR5692827.1"/>
    <property type="molecule type" value="Genomic_DNA"/>
</dbReference>
<keyword evidence="2" id="KW-1185">Reference proteome</keyword>
<organism evidence="1 2">
    <name type="scientific">Agromyces indicus</name>
    <dbReference type="NCBI Taxonomy" id="758919"/>
    <lineage>
        <taxon>Bacteria</taxon>
        <taxon>Bacillati</taxon>
        <taxon>Actinomycetota</taxon>
        <taxon>Actinomycetes</taxon>
        <taxon>Micrococcales</taxon>
        <taxon>Microbacteriaceae</taxon>
        <taxon>Agromyces</taxon>
    </lineage>
</organism>
<dbReference type="Proteomes" id="UP001260072">
    <property type="component" value="Unassembled WGS sequence"/>
</dbReference>
<evidence type="ECO:0000313" key="1">
    <source>
        <dbReference type="EMBL" id="MDR5692827.1"/>
    </source>
</evidence>
<dbReference type="RefSeq" id="WP_310521200.1">
    <property type="nucleotide sequence ID" value="NZ_BAABBS010000001.1"/>
</dbReference>
<comment type="caution">
    <text evidence="1">The sequence shown here is derived from an EMBL/GenBank/DDBJ whole genome shotgun (WGS) entry which is preliminary data.</text>
</comment>